<dbReference type="InterPro" id="IPR000157">
    <property type="entry name" value="TIR_dom"/>
</dbReference>
<accession>A0AAD9KX64</accession>
<dbReference type="PANTHER" id="PTHR47508:SF2">
    <property type="entry name" value="TIR DOMAIN-CONTAINING PROTEIN"/>
    <property type="match status" value="1"/>
</dbReference>
<sequence>MACAGHVLILLTEAATNSPFVFHELLFSDWLGKKIVTAMFKNTWTNLRPSLKAVLGDCAAIDFEKRSYSEGMDVLEHHIKPLRSIPGVVLEQAYLNQMAEGLKPLSVLASANVSCPWSGEQDPAAVFISYHWDLQARVEELRHILESNGISCWADISPAMALSRGHSSLSSRSGQSLDSETSHSIAQRHLKVASVLVCCITAKYLQSENCFRDLTAADSLQKPIIPVMLRFMPWPPEGAPIQVRKILARRVAIDLSNEKLFRQNTRMLLERLRRLVGGR</sequence>
<evidence type="ECO:0000313" key="3">
    <source>
        <dbReference type="Proteomes" id="UP001209878"/>
    </source>
</evidence>
<dbReference type="AlphaFoldDB" id="A0AAD9KX64"/>
<dbReference type="SUPFAM" id="SSF52200">
    <property type="entry name" value="Toll/Interleukin receptor TIR domain"/>
    <property type="match status" value="1"/>
</dbReference>
<dbReference type="GO" id="GO:0007165">
    <property type="term" value="P:signal transduction"/>
    <property type="evidence" value="ECO:0007669"/>
    <property type="project" value="InterPro"/>
</dbReference>
<proteinExistence type="predicted"/>
<keyword evidence="3" id="KW-1185">Reference proteome</keyword>
<dbReference type="Proteomes" id="UP001209878">
    <property type="component" value="Unassembled WGS sequence"/>
</dbReference>
<comment type="caution">
    <text evidence="2">The sequence shown here is derived from an EMBL/GenBank/DDBJ whole genome shotgun (WGS) entry which is preliminary data.</text>
</comment>
<organism evidence="2 3">
    <name type="scientific">Ridgeia piscesae</name>
    <name type="common">Tubeworm</name>
    <dbReference type="NCBI Taxonomy" id="27915"/>
    <lineage>
        <taxon>Eukaryota</taxon>
        <taxon>Metazoa</taxon>
        <taxon>Spiralia</taxon>
        <taxon>Lophotrochozoa</taxon>
        <taxon>Annelida</taxon>
        <taxon>Polychaeta</taxon>
        <taxon>Sedentaria</taxon>
        <taxon>Canalipalpata</taxon>
        <taxon>Sabellida</taxon>
        <taxon>Siboglinidae</taxon>
        <taxon>Ridgeia</taxon>
    </lineage>
</organism>
<dbReference type="EMBL" id="JAODUO010000539">
    <property type="protein sequence ID" value="KAK2178545.1"/>
    <property type="molecule type" value="Genomic_DNA"/>
</dbReference>
<gene>
    <name evidence="2" type="ORF">NP493_539g02019</name>
</gene>
<dbReference type="Pfam" id="PF13676">
    <property type="entry name" value="TIR_2"/>
    <property type="match status" value="1"/>
</dbReference>
<dbReference type="PANTHER" id="PTHR47508">
    <property type="entry name" value="SAM DOMAIN-CONTAINING PROTEIN-RELATED"/>
    <property type="match status" value="1"/>
</dbReference>
<evidence type="ECO:0000259" key="1">
    <source>
        <dbReference type="Pfam" id="PF13676"/>
    </source>
</evidence>
<dbReference type="Gene3D" id="3.40.50.10140">
    <property type="entry name" value="Toll/interleukin-1 receptor homology (TIR) domain"/>
    <property type="match status" value="1"/>
</dbReference>
<evidence type="ECO:0000313" key="2">
    <source>
        <dbReference type="EMBL" id="KAK2178545.1"/>
    </source>
</evidence>
<feature type="domain" description="TIR" evidence="1">
    <location>
        <begin position="126"/>
        <end position="259"/>
    </location>
</feature>
<name>A0AAD9KX64_RIDPI</name>
<dbReference type="InterPro" id="IPR035897">
    <property type="entry name" value="Toll_tir_struct_dom_sf"/>
</dbReference>
<protein>
    <recommendedName>
        <fullName evidence="1">TIR domain-containing protein</fullName>
    </recommendedName>
</protein>
<reference evidence="2" key="1">
    <citation type="journal article" date="2023" name="Mol. Biol. Evol.">
        <title>Third-Generation Sequencing Reveals the Adaptive Role of the Epigenome in Three Deep-Sea Polychaetes.</title>
        <authorList>
            <person name="Perez M."/>
            <person name="Aroh O."/>
            <person name="Sun Y."/>
            <person name="Lan Y."/>
            <person name="Juniper S.K."/>
            <person name="Young C.R."/>
            <person name="Angers B."/>
            <person name="Qian P.Y."/>
        </authorList>
    </citation>
    <scope>NUCLEOTIDE SEQUENCE</scope>
    <source>
        <strain evidence="2">R07B-5</strain>
    </source>
</reference>